<comment type="caution">
    <text evidence="5">The sequence shown here is derived from an EMBL/GenBank/DDBJ whole genome shotgun (WGS) entry which is preliminary data.</text>
</comment>
<evidence type="ECO:0000313" key="5">
    <source>
        <dbReference type="EMBL" id="MFC5744418.1"/>
    </source>
</evidence>
<keyword evidence="5" id="KW-0503">Monooxygenase</keyword>
<keyword evidence="3" id="KW-0274">FAD</keyword>
<dbReference type="Gene3D" id="3.40.30.120">
    <property type="match status" value="1"/>
</dbReference>
<keyword evidence="5" id="KW-0560">Oxidoreductase</keyword>
<dbReference type="PANTHER" id="PTHR43004:SF19">
    <property type="entry name" value="BINDING MONOOXYGENASE, PUTATIVE (JCVI)-RELATED"/>
    <property type="match status" value="1"/>
</dbReference>
<keyword evidence="6" id="KW-1185">Reference proteome</keyword>
<reference evidence="6" key="1">
    <citation type="journal article" date="2019" name="Int. J. Syst. Evol. Microbiol.">
        <title>The Global Catalogue of Microorganisms (GCM) 10K type strain sequencing project: providing services to taxonomists for standard genome sequencing and annotation.</title>
        <authorList>
            <consortium name="The Broad Institute Genomics Platform"/>
            <consortium name="The Broad Institute Genome Sequencing Center for Infectious Disease"/>
            <person name="Wu L."/>
            <person name="Ma J."/>
        </authorList>
    </citation>
    <scope>NUCLEOTIDE SEQUENCE [LARGE SCALE GENOMIC DNA]</scope>
    <source>
        <strain evidence="6">KCTC 42087</strain>
    </source>
</reference>
<comment type="cofactor">
    <cofactor evidence="1">
        <name>FAD</name>
        <dbReference type="ChEBI" id="CHEBI:57692"/>
    </cofactor>
</comment>
<dbReference type="PRINTS" id="PR00420">
    <property type="entry name" value="RNGMNOXGNASE"/>
</dbReference>
<evidence type="ECO:0000259" key="4">
    <source>
        <dbReference type="Pfam" id="PF01494"/>
    </source>
</evidence>
<dbReference type="Proteomes" id="UP001596074">
    <property type="component" value="Unassembled WGS sequence"/>
</dbReference>
<evidence type="ECO:0000256" key="1">
    <source>
        <dbReference type="ARBA" id="ARBA00001974"/>
    </source>
</evidence>
<dbReference type="Gene3D" id="3.30.70.2450">
    <property type="match status" value="1"/>
</dbReference>
<dbReference type="RefSeq" id="WP_378279559.1">
    <property type="nucleotide sequence ID" value="NZ_JBHSON010000002.1"/>
</dbReference>
<dbReference type="Gene3D" id="3.50.50.60">
    <property type="entry name" value="FAD/NAD(P)-binding domain"/>
    <property type="match status" value="1"/>
</dbReference>
<dbReference type="SUPFAM" id="SSF51905">
    <property type="entry name" value="FAD/NAD(P)-binding domain"/>
    <property type="match status" value="1"/>
</dbReference>
<dbReference type="GO" id="GO:0004497">
    <property type="term" value="F:monooxygenase activity"/>
    <property type="evidence" value="ECO:0007669"/>
    <property type="project" value="UniProtKB-KW"/>
</dbReference>
<dbReference type="InterPro" id="IPR036188">
    <property type="entry name" value="FAD/NAD-bd_sf"/>
</dbReference>
<sequence length="494" mass="51183">MESPVVVVGAGPTGMMLAGELALAGADVLVLERLAEPSGESRGLGFGPRTMEIFAQRGILDDFGDFARSSAGHFGGIPLDFAVFDGAHFSVNGVPQSRTEAVLSGWLDRLGAEVRRGVEVTGVDAGVDGVDVHVTGPGGPATLRASYLVGCDGGRSTVRAAAGFRFEGTDPTLEMYLADVEGVEVRPRLSGEHTAGGMAMAGPIGGGVTRVISCELGNEPRERTEPPAYAEVAAAWKRLTGEDIAGGRPVWVSSFTDAARQATEYRRGRVFLAGDAAHISLPAGGQGMNTGVQDAANLGWKLAAQAGGRAPEGLLDTYHAERHPVGARLLRNTRAQGMLTLGGEAARPLRDVLSELMAYDEVARHLAGMVSGLDIRYDVGPGDHPLLGRRMPHIGLVTDGTKTTTTELLRTGRGVLLDLTGDADLRRAASGWSDRVDVVTAAPADPETGGVAEAGALLIRPDGHVAWTAPDGAGGGSDGGLGEALARWFGPPRI</sequence>
<dbReference type="InterPro" id="IPR050641">
    <property type="entry name" value="RIFMO-like"/>
</dbReference>
<dbReference type="PANTHER" id="PTHR43004">
    <property type="entry name" value="TRK SYSTEM POTASSIUM UPTAKE PROTEIN"/>
    <property type="match status" value="1"/>
</dbReference>
<name>A0ABW0ZPT4_9ACTN</name>
<proteinExistence type="predicted"/>
<organism evidence="5 6">
    <name type="scientific">Actinomadura rugatobispora</name>
    <dbReference type="NCBI Taxonomy" id="1994"/>
    <lineage>
        <taxon>Bacteria</taxon>
        <taxon>Bacillati</taxon>
        <taxon>Actinomycetota</taxon>
        <taxon>Actinomycetes</taxon>
        <taxon>Streptosporangiales</taxon>
        <taxon>Thermomonosporaceae</taxon>
        <taxon>Actinomadura</taxon>
    </lineage>
</organism>
<feature type="domain" description="FAD-binding" evidence="4">
    <location>
        <begin position="3"/>
        <end position="333"/>
    </location>
</feature>
<evidence type="ECO:0000313" key="6">
    <source>
        <dbReference type="Proteomes" id="UP001596074"/>
    </source>
</evidence>
<evidence type="ECO:0000256" key="2">
    <source>
        <dbReference type="ARBA" id="ARBA00022630"/>
    </source>
</evidence>
<accession>A0ABW0ZPT4</accession>
<keyword evidence="2" id="KW-0285">Flavoprotein</keyword>
<dbReference type="InterPro" id="IPR002938">
    <property type="entry name" value="FAD-bd"/>
</dbReference>
<dbReference type="Pfam" id="PF01494">
    <property type="entry name" value="FAD_binding_3"/>
    <property type="match status" value="1"/>
</dbReference>
<evidence type="ECO:0000256" key="3">
    <source>
        <dbReference type="ARBA" id="ARBA00022827"/>
    </source>
</evidence>
<dbReference type="Pfam" id="PF21274">
    <property type="entry name" value="Rng_hyd_C"/>
    <property type="match status" value="1"/>
</dbReference>
<protein>
    <submittedName>
        <fullName evidence="5">FAD-dependent monooxygenase</fullName>
    </submittedName>
</protein>
<gene>
    <name evidence="5" type="ORF">ACFPZN_02190</name>
</gene>
<dbReference type="EMBL" id="JBHSON010000002">
    <property type="protein sequence ID" value="MFC5744418.1"/>
    <property type="molecule type" value="Genomic_DNA"/>
</dbReference>